<evidence type="ECO:0000256" key="3">
    <source>
        <dbReference type="SAM" id="Coils"/>
    </source>
</evidence>
<keyword evidence="2 3" id="KW-0175">Coiled coil</keyword>
<comment type="caution">
    <text evidence="6">The sequence shown here is derived from an EMBL/GenBank/DDBJ whole genome shotgun (WGS) entry which is preliminary data.</text>
</comment>
<evidence type="ECO:0000256" key="2">
    <source>
        <dbReference type="ARBA" id="ARBA00023054"/>
    </source>
</evidence>
<sequence>MSKYLEQELNNVGIDDTAIIEYCTGILEDTSADPEEKLEAIVGYLEAVSEADFTTIVKQAIDKASEESAEKKKKMQAVAKAKYGQALEEERQELQRDAQERIDIVKKQLSAEERRQRERLLSAYGGEGMEIVDRPDGEAEIVYKGMEKSREGIVQNSNTQMVLDRERAQRETNKLAHQKKVEKEKELLERDRLKKEKEKQRTMKKEKRRM</sequence>
<accession>A0A9W8KVK8</accession>
<dbReference type="PANTHER" id="PTHR31684:SF2">
    <property type="entry name" value="COILED-COIL DOMAIN-CONTAINING PROTEIN 43"/>
    <property type="match status" value="1"/>
</dbReference>
<gene>
    <name evidence="6" type="ORF">GGI25_006127</name>
</gene>
<dbReference type="EMBL" id="JANBTW010000149">
    <property type="protein sequence ID" value="KAJ2669480.1"/>
    <property type="molecule type" value="Genomic_DNA"/>
</dbReference>
<feature type="compositionally biased region" description="Basic and acidic residues" evidence="4">
    <location>
        <begin position="163"/>
        <end position="203"/>
    </location>
</feature>
<evidence type="ECO:0000259" key="5">
    <source>
        <dbReference type="Pfam" id="PF26091"/>
    </source>
</evidence>
<dbReference type="OrthoDB" id="18679at2759"/>
<feature type="coiled-coil region" evidence="3">
    <location>
        <begin position="61"/>
        <end position="115"/>
    </location>
</feature>
<feature type="region of interest" description="Disordered" evidence="4">
    <location>
        <begin position="153"/>
        <end position="210"/>
    </location>
</feature>
<dbReference type="InterPro" id="IPR037666">
    <property type="entry name" value="CCDC43"/>
</dbReference>
<dbReference type="AlphaFoldDB" id="A0A9W8KVK8"/>
<evidence type="ECO:0000313" key="6">
    <source>
        <dbReference type="EMBL" id="KAJ2669480.1"/>
    </source>
</evidence>
<organism evidence="6 7">
    <name type="scientific">Coemansia spiralis</name>
    <dbReference type="NCBI Taxonomy" id="417178"/>
    <lineage>
        <taxon>Eukaryota</taxon>
        <taxon>Fungi</taxon>
        <taxon>Fungi incertae sedis</taxon>
        <taxon>Zoopagomycota</taxon>
        <taxon>Kickxellomycotina</taxon>
        <taxon>Kickxellomycetes</taxon>
        <taxon>Kickxellales</taxon>
        <taxon>Kickxellaceae</taxon>
        <taxon>Coemansia</taxon>
    </lineage>
</organism>
<evidence type="ECO:0000313" key="7">
    <source>
        <dbReference type="Proteomes" id="UP001151518"/>
    </source>
</evidence>
<proteinExistence type="inferred from homology"/>
<dbReference type="Proteomes" id="UP001151518">
    <property type="component" value="Unassembled WGS sequence"/>
</dbReference>
<name>A0A9W8KVK8_9FUNG</name>
<comment type="similarity">
    <text evidence="1">Belongs to the CCDC43 family.</text>
</comment>
<reference evidence="6" key="1">
    <citation type="submission" date="2022-07" db="EMBL/GenBank/DDBJ databases">
        <title>Phylogenomic reconstructions and comparative analyses of Kickxellomycotina fungi.</title>
        <authorList>
            <person name="Reynolds N.K."/>
            <person name="Stajich J.E."/>
            <person name="Barry K."/>
            <person name="Grigoriev I.V."/>
            <person name="Crous P."/>
            <person name="Smith M.E."/>
        </authorList>
    </citation>
    <scope>NUCLEOTIDE SEQUENCE</scope>
    <source>
        <strain evidence="6">NRRL 3115</strain>
    </source>
</reference>
<evidence type="ECO:0000256" key="4">
    <source>
        <dbReference type="SAM" id="MobiDB-lite"/>
    </source>
</evidence>
<protein>
    <recommendedName>
        <fullName evidence="5">CCDC43 PWI-like domain-containing protein</fullName>
    </recommendedName>
</protein>
<dbReference type="Pfam" id="PF26091">
    <property type="entry name" value="PWI_CCDC43"/>
    <property type="match status" value="1"/>
</dbReference>
<dbReference type="PANTHER" id="PTHR31684">
    <property type="entry name" value="COILED-COIL DOMAIN-CONTAINING PROTEIN 43"/>
    <property type="match status" value="1"/>
</dbReference>
<evidence type="ECO:0000256" key="1">
    <source>
        <dbReference type="ARBA" id="ARBA00005305"/>
    </source>
</evidence>
<feature type="domain" description="CCDC43 PWI-like" evidence="5">
    <location>
        <begin position="2"/>
        <end position="67"/>
    </location>
</feature>
<dbReference type="InterPro" id="IPR058771">
    <property type="entry name" value="PWI_CCDC43"/>
</dbReference>